<sequence length="326" mass="35086">EKHAIDCGHVKTGIVMAAVTHGQLRRARRIAKVLQKNGAAAEFVDGRDAGLPEGFLGGVRERVGGTLNPGEFVLGLREATIAAGVRVHEYTPARDVTDAGDGVTVETPGGTVHARRALLMTNADNGAFSIAPKNLATPTYTCLLETEPIAPERLDAIGWTSRAPMVSLHMILENHRVTPRGTIVFGTRRVEAGHIPLPERAPSPAVAEDLVRGFRERFPGLRDVGFQRVWGGWISMSGTWMPAAGEASDNVLYAQACNGHGFAQAQYVGHLLADHVGGAPRHADLEAIWHGRKRFWPSVVSGPALYAGWLADRALDRVSALTDRTR</sequence>
<evidence type="ECO:0000313" key="3">
    <source>
        <dbReference type="Proteomes" id="UP000676853"/>
    </source>
</evidence>
<reference evidence="2 3" key="1">
    <citation type="submission" date="2021-04" db="EMBL/GenBank/DDBJ databases">
        <title>Whole genome sequence analysis of a thiophenic sulfur metabolizing bacteria.</title>
        <authorList>
            <person name="Akhtar N."/>
            <person name="Akram J."/>
            <person name="Aslam A."/>
        </authorList>
    </citation>
    <scope>NUCLEOTIDE SEQUENCE [LARGE SCALE GENOMIC DNA]</scope>
    <source>
        <strain evidence="2 3">3OW</strain>
    </source>
</reference>
<dbReference type="InterPro" id="IPR036188">
    <property type="entry name" value="FAD/NAD-bd_sf"/>
</dbReference>
<dbReference type="PANTHER" id="PTHR13847:SF281">
    <property type="entry name" value="FAD DEPENDENT OXIDOREDUCTASE DOMAIN-CONTAINING PROTEIN"/>
    <property type="match status" value="1"/>
</dbReference>
<accession>A0ABS5N8Z1</accession>
<feature type="domain" description="FAD dependent oxidoreductase" evidence="1">
    <location>
        <begin position="2"/>
        <end position="274"/>
    </location>
</feature>
<comment type="caution">
    <text evidence="2">The sequence shown here is derived from an EMBL/GenBank/DDBJ whole genome shotgun (WGS) entry which is preliminary data.</text>
</comment>
<dbReference type="Pfam" id="PF01266">
    <property type="entry name" value="DAO"/>
    <property type="match status" value="1"/>
</dbReference>
<dbReference type="EMBL" id="JAGXOE010000005">
    <property type="protein sequence ID" value="MBS4100392.1"/>
    <property type="molecule type" value="Genomic_DNA"/>
</dbReference>
<dbReference type="SUPFAM" id="SSF51905">
    <property type="entry name" value="FAD/NAD(P)-binding domain"/>
    <property type="match status" value="1"/>
</dbReference>
<dbReference type="InterPro" id="IPR006076">
    <property type="entry name" value="FAD-dep_OxRdtase"/>
</dbReference>
<dbReference type="RefSeq" id="WP_212552986.1">
    <property type="nucleotide sequence ID" value="NZ_JAGXOE010000005.1"/>
</dbReference>
<dbReference type="Gene3D" id="3.30.9.10">
    <property type="entry name" value="D-Amino Acid Oxidase, subunit A, domain 2"/>
    <property type="match status" value="1"/>
</dbReference>
<gene>
    <name evidence="2" type="ORF">KFZ73_03980</name>
</gene>
<evidence type="ECO:0000259" key="1">
    <source>
        <dbReference type="Pfam" id="PF01266"/>
    </source>
</evidence>
<proteinExistence type="predicted"/>
<protein>
    <submittedName>
        <fullName evidence="2">FAD-binding oxidoreductase</fullName>
    </submittedName>
</protein>
<organism evidence="2 3">
    <name type="scientific">Tsukamurella paurometabola</name>
    <name type="common">Corynebacterium paurometabolum</name>
    <dbReference type="NCBI Taxonomy" id="2061"/>
    <lineage>
        <taxon>Bacteria</taxon>
        <taxon>Bacillati</taxon>
        <taxon>Actinomycetota</taxon>
        <taxon>Actinomycetes</taxon>
        <taxon>Mycobacteriales</taxon>
        <taxon>Tsukamurellaceae</taxon>
        <taxon>Tsukamurella</taxon>
    </lineage>
</organism>
<dbReference type="Proteomes" id="UP000676853">
    <property type="component" value="Unassembled WGS sequence"/>
</dbReference>
<keyword evidence="3" id="KW-1185">Reference proteome</keyword>
<evidence type="ECO:0000313" key="2">
    <source>
        <dbReference type="EMBL" id="MBS4100392.1"/>
    </source>
</evidence>
<dbReference type="PANTHER" id="PTHR13847">
    <property type="entry name" value="SARCOSINE DEHYDROGENASE-RELATED"/>
    <property type="match status" value="1"/>
</dbReference>
<name>A0ABS5N8Z1_TSUPA</name>
<dbReference type="Gene3D" id="3.50.50.60">
    <property type="entry name" value="FAD/NAD(P)-binding domain"/>
    <property type="match status" value="1"/>
</dbReference>
<feature type="non-terminal residue" evidence="2">
    <location>
        <position position="1"/>
    </location>
</feature>